<keyword evidence="2" id="KW-1185">Reference proteome</keyword>
<dbReference type="PANTHER" id="PTHR48237">
    <property type="entry name" value="GAMMA-TUBULIN COMPLEX COMPONENT"/>
    <property type="match status" value="1"/>
</dbReference>
<organism evidence="1 2">
    <name type="scientific">Cephalotus follicularis</name>
    <name type="common">Albany pitcher plant</name>
    <dbReference type="NCBI Taxonomy" id="3775"/>
    <lineage>
        <taxon>Eukaryota</taxon>
        <taxon>Viridiplantae</taxon>
        <taxon>Streptophyta</taxon>
        <taxon>Embryophyta</taxon>
        <taxon>Tracheophyta</taxon>
        <taxon>Spermatophyta</taxon>
        <taxon>Magnoliopsida</taxon>
        <taxon>eudicotyledons</taxon>
        <taxon>Gunneridae</taxon>
        <taxon>Pentapetalae</taxon>
        <taxon>rosids</taxon>
        <taxon>fabids</taxon>
        <taxon>Oxalidales</taxon>
        <taxon>Cephalotaceae</taxon>
        <taxon>Cephalotus</taxon>
    </lineage>
</organism>
<dbReference type="STRING" id="3775.A0A1Q3CGD2"/>
<evidence type="ECO:0000313" key="1">
    <source>
        <dbReference type="EMBL" id="GAV79310.1"/>
    </source>
</evidence>
<dbReference type="FunCoup" id="A0A1Q3CGD2">
    <property type="interactions" value="505"/>
</dbReference>
<dbReference type="InParanoid" id="A0A1Q3CGD2"/>
<comment type="caution">
    <text evidence="1">The sequence shown here is derived from an EMBL/GenBank/DDBJ whole genome shotgun (WGS) entry which is preliminary data.</text>
</comment>
<dbReference type="EMBL" id="BDDD01001956">
    <property type="protein sequence ID" value="GAV79310.1"/>
    <property type="molecule type" value="Genomic_DNA"/>
</dbReference>
<dbReference type="OrthoDB" id="1417760at2759"/>
<reference evidence="2" key="1">
    <citation type="submission" date="2016-04" db="EMBL/GenBank/DDBJ databases">
        <title>Cephalotus genome sequencing.</title>
        <authorList>
            <person name="Fukushima K."/>
            <person name="Hasebe M."/>
            <person name="Fang X."/>
        </authorList>
    </citation>
    <scope>NUCLEOTIDE SEQUENCE [LARGE SCALE GENOMIC DNA]</scope>
    <source>
        <strain evidence="2">cv. St1</strain>
    </source>
</reference>
<dbReference type="PANTHER" id="PTHR48237:SF1">
    <property type="entry name" value="SPC97_SPC98 FAMILY OF SPINDLE POLE BODY (SBP) COMPONENT"/>
    <property type="match status" value="1"/>
</dbReference>
<name>A0A1Q3CGD2_CEPFO</name>
<accession>A0A1Q3CGD2</accession>
<sequence length="146" mass="16234">MLVRGVEQKKDYKRLGMGDKEEILGSNNGIEDVSWLCSLSESELDMLISLKVLVLQRAKIVGHDELVKKFDLKMLRALGFVLMQYVKGQVKDLSLASSLAKSATLIDNCNLLKSELENITSVEELKACISTDSRNRSAKGYVINTP</sequence>
<protein>
    <submittedName>
        <fullName evidence="1">Uncharacterized protein</fullName>
    </submittedName>
</protein>
<gene>
    <name evidence="1" type="ORF">CFOL_v3_22775</name>
</gene>
<proteinExistence type="predicted"/>
<dbReference type="AlphaFoldDB" id="A0A1Q3CGD2"/>
<evidence type="ECO:0000313" key="2">
    <source>
        <dbReference type="Proteomes" id="UP000187406"/>
    </source>
</evidence>
<dbReference type="Proteomes" id="UP000187406">
    <property type="component" value="Unassembled WGS sequence"/>
</dbReference>